<evidence type="ECO:0000313" key="1">
    <source>
        <dbReference type="EMBL" id="RCI16338.1"/>
    </source>
</evidence>
<comment type="caution">
    <text evidence="1">The sequence shown here is derived from an EMBL/GenBank/DDBJ whole genome shotgun (WGS) entry which is preliminary data.</text>
</comment>
<evidence type="ECO:0000313" key="2">
    <source>
        <dbReference type="Proteomes" id="UP000253664"/>
    </source>
</evidence>
<reference evidence="1 2" key="1">
    <citation type="journal article" date="2015" name="BMC Genomics">
        <title>Insights from the genome of Ophiocordyceps polyrhachis-furcata to pathogenicity and host specificity in insect fungi.</title>
        <authorList>
            <person name="Wichadakul D."/>
            <person name="Kobmoo N."/>
            <person name="Ingsriswang S."/>
            <person name="Tangphatsornruang S."/>
            <person name="Chantasingh D."/>
            <person name="Luangsa-ard J.J."/>
            <person name="Eurwilaichitr L."/>
        </authorList>
    </citation>
    <scope>NUCLEOTIDE SEQUENCE [LARGE SCALE GENOMIC DNA]</scope>
    <source>
        <strain evidence="1 2">BCC 54312</strain>
    </source>
</reference>
<dbReference type="EMBL" id="LKCN02000001">
    <property type="protein sequence ID" value="RCI16338.1"/>
    <property type="molecule type" value="Genomic_DNA"/>
</dbReference>
<accession>A0A367LPI5</accession>
<protein>
    <submittedName>
        <fullName evidence="1">Uncharacterized protein</fullName>
    </submittedName>
</protein>
<name>A0A367LPI5_9HYPO</name>
<sequence length="126" mass="13590">MLDGAPGFTSRPEANAKDDLQGIIPMSSIQSQVIQVGHPGHISCLVLQGQDREAGRRCGEEEGEGGGDEGLMLMMIMTTMAMKERICLGATITFTHRVSVGDKLLEVADPDPLFHRSGTARRTVPR</sequence>
<dbReference type="Proteomes" id="UP000253664">
    <property type="component" value="Unassembled WGS sequence"/>
</dbReference>
<proteinExistence type="predicted"/>
<keyword evidence="2" id="KW-1185">Reference proteome</keyword>
<gene>
    <name evidence="1" type="ORF">L249_2150</name>
</gene>
<dbReference type="AlphaFoldDB" id="A0A367LPI5"/>
<organism evidence="1 2">
    <name type="scientific">Ophiocordyceps polyrhachis-furcata BCC 54312</name>
    <dbReference type="NCBI Taxonomy" id="1330021"/>
    <lineage>
        <taxon>Eukaryota</taxon>
        <taxon>Fungi</taxon>
        <taxon>Dikarya</taxon>
        <taxon>Ascomycota</taxon>
        <taxon>Pezizomycotina</taxon>
        <taxon>Sordariomycetes</taxon>
        <taxon>Hypocreomycetidae</taxon>
        <taxon>Hypocreales</taxon>
        <taxon>Ophiocordycipitaceae</taxon>
        <taxon>Ophiocordyceps</taxon>
    </lineage>
</organism>